<dbReference type="InterPro" id="IPR001304">
    <property type="entry name" value="C-type_lectin-like"/>
</dbReference>
<dbReference type="STRING" id="7102.A0A2A4J067"/>
<protein>
    <recommendedName>
        <fullName evidence="3">C-type lectin domain-containing protein</fullName>
    </recommendedName>
</protein>
<dbReference type="Pfam" id="PF00059">
    <property type="entry name" value="Lectin_C"/>
    <property type="match status" value="1"/>
</dbReference>
<reference evidence="4" key="1">
    <citation type="submission" date="2017-09" db="EMBL/GenBank/DDBJ databases">
        <title>Contemporary evolution of a Lepidopteran species, Heliothis virescens, in response to modern agricultural practices.</title>
        <authorList>
            <person name="Fritz M.L."/>
            <person name="Deyonke A.M."/>
            <person name="Papanicolaou A."/>
            <person name="Micinski S."/>
            <person name="Westbrook J."/>
            <person name="Gould F."/>
        </authorList>
    </citation>
    <scope>NUCLEOTIDE SEQUENCE [LARGE SCALE GENOMIC DNA]</scope>
    <source>
        <strain evidence="4">HvINT-</strain>
        <tissue evidence="4">Whole body</tissue>
    </source>
</reference>
<keyword evidence="1" id="KW-1015">Disulfide bond</keyword>
<proteinExistence type="predicted"/>
<dbReference type="AlphaFoldDB" id="A0A2A4J067"/>
<feature type="domain" description="C-type lectin" evidence="3">
    <location>
        <begin position="174"/>
        <end position="300"/>
    </location>
</feature>
<feature type="signal peptide" evidence="2">
    <location>
        <begin position="1"/>
        <end position="17"/>
    </location>
</feature>
<dbReference type="InterPro" id="IPR016187">
    <property type="entry name" value="CTDL_fold"/>
</dbReference>
<dbReference type="PROSITE" id="PS00615">
    <property type="entry name" value="C_TYPE_LECTIN_1"/>
    <property type="match status" value="1"/>
</dbReference>
<dbReference type="SUPFAM" id="SSF56436">
    <property type="entry name" value="C-type lectin-like"/>
    <property type="match status" value="2"/>
</dbReference>
<dbReference type="InterPro" id="IPR016186">
    <property type="entry name" value="C-type_lectin-like/link_sf"/>
</dbReference>
<evidence type="ECO:0000256" key="1">
    <source>
        <dbReference type="ARBA" id="ARBA00023157"/>
    </source>
</evidence>
<dbReference type="InterPro" id="IPR018378">
    <property type="entry name" value="C-type_lectin_CS"/>
</dbReference>
<organism evidence="4">
    <name type="scientific">Heliothis virescens</name>
    <name type="common">Tobacco budworm moth</name>
    <dbReference type="NCBI Taxonomy" id="7102"/>
    <lineage>
        <taxon>Eukaryota</taxon>
        <taxon>Metazoa</taxon>
        <taxon>Ecdysozoa</taxon>
        <taxon>Arthropoda</taxon>
        <taxon>Hexapoda</taxon>
        <taxon>Insecta</taxon>
        <taxon>Pterygota</taxon>
        <taxon>Neoptera</taxon>
        <taxon>Endopterygota</taxon>
        <taxon>Lepidoptera</taxon>
        <taxon>Glossata</taxon>
        <taxon>Ditrysia</taxon>
        <taxon>Noctuoidea</taxon>
        <taxon>Noctuidae</taxon>
        <taxon>Heliothinae</taxon>
        <taxon>Heliothis</taxon>
    </lineage>
</organism>
<comment type="caution">
    <text evidence="4">The sequence shown here is derived from an EMBL/GenBank/DDBJ whole genome shotgun (WGS) entry which is preliminary data.</text>
</comment>
<evidence type="ECO:0000256" key="2">
    <source>
        <dbReference type="SAM" id="SignalP"/>
    </source>
</evidence>
<evidence type="ECO:0000259" key="3">
    <source>
        <dbReference type="PROSITE" id="PS50041"/>
    </source>
</evidence>
<dbReference type="PANTHER" id="PTHR22803">
    <property type="entry name" value="MANNOSE, PHOSPHOLIPASE, LECTIN RECEPTOR RELATED"/>
    <property type="match status" value="1"/>
</dbReference>
<dbReference type="SMART" id="SM00034">
    <property type="entry name" value="CLECT"/>
    <property type="match status" value="1"/>
</dbReference>
<dbReference type="CDD" id="cd00037">
    <property type="entry name" value="CLECT"/>
    <property type="match status" value="1"/>
</dbReference>
<dbReference type="PROSITE" id="PS50041">
    <property type="entry name" value="C_TYPE_LECTIN_2"/>
    <property type="match status" value="1"/>
</dbReference>
<sequence>MEKYVIVVLSVVLSSTAAPPRPVVKQYRKDYEYNNKTNAFYKLHIESARHWEVRSRCQVEGAEPLVVRSDYDIVQIHAMMKNFPDIGKYVWVGDDGESHDSAEEPAIIDLDTEENDVEETGQCEVATRDGELEMMYCYRDLPFICKVDAKDAPYDKHCNVFGRNYKFYQSVRSCYKIPNIAYSWSEAYSECHAEGAHLLVINSVAEHEAILNLTQNVPRIQDARASYFFFAGYRAERPVGNATIEFRTIFNQTLEAAGFNSWSDNEPNNALNNEYCGSIFKNDGKLNDLDCSHRFAFICENEVTDSIASLI</sequence>
<keyword evidence="2" id="KW-0732">Signal</keyword>
<dbReference type="Gene3D" id="3.10.100.10">
    <property type="entry name" value="Mannose-Binding Protein A, subunit A"/>
    <property type="match status" value="2"/>
</dbReference>
<dbReference type="EMBL" id="NWSH01004470">
    <property type="protein sequence ID" value="PCG65068.1"/>
    <property type="molecule type" value="Genomic_DNA"/>
</dbReference>
<evidence type="ECO:0000313" key="4">
    <source>
        <dbReference type="EMBL" id="PCG65068.1"/>
    </source>
</evidence>
<gene>
    <name evidence="4" type="ORF">B5V51_9741</name>
</gene>
<accession>A0A2A4J067</accession>
<name>A0A2A4J067_HELVI</name>
<dbReference type="InterPro" id="IPR050111">
    <property type="entry name" value="C-type_lectin/snaclec_domain"/>
</dbReference>
<feature type="chain" id="PRO_5012224051" description="C-type lectin domain-containing protein" evidence="2">
    <location>
        <begin position="18"/>
        <end position="311"/>
    </location>
</feature>